<dbReference type="GO" id="GO:0016987">
    <property type="term" value="F:sigma factor activity"/>
    <property type="evidence" value="ECO:0007669"/>
    <property type="project" value="UniProtKB-KW"/>
</dbReference>
<sequence>MHISKVEICGVNTAKLPVLTNDEMQELFVKIKAGDMEAREKFINGNLRLVLSIIQRFNRRGEPVDDLFQVGCIGLIKAIDNFDLSQNVRFSTYAVPMIIGEIRRYLRDNNSIRVSRSLRDIAYKALQARDQLVHANSKEPTISEISQVLNISKEEVVFALEAIQEPISLFEPIYHDSGDAIFVVDQVKDDKEEDELWLRDITLKEALDKLNNREREILNLRFYEGKTQMEVAEEIGISQAQVSRLEKNALRQMRKHI</sequence>
<dbReference type="EMBL" id="JACRTG010000020">
    <property type="protein sequence ID" value="MBC8588488.1"/>
    <property type="molecule type" value="Genomic_DNA"/>
</dbReference>
<organism evidence="9 10">
    <name type="scientific">Paratissierella segnis</name>
    <dbReference type="NCBI Taxonomy" id="2763679"/>
    <lineage>
        <taxon>Bacteria</taxon>
        <taxon>Bacillati</taxon>
        <taxon>Bacillota</taxon>
        <taxon>Tissierellia</taxon>
        <taxon>Tissierellales</taxon>
        <taxon>Tissierellaceae</taxon>
        <taxon>Paratissierella</taxon>
    </lineage>
</organism>
<dbReference type="Proteomes" id="UP000601171">
    <property type="component" value="Unassembled WGS sequence"/>
</dbReference>
<gene>
    <name evidence="9" type="primary">sigG</name>
    <name evidence="9" type="ORF">H8707_09565</name>
</gene>
<dbReference type="InterPro" id="IPR013324">
    <property type="entry name" value="RNA_pol_sigma_r3/r4-like"/>
</dbReference>
<dbReference type="Pfam" id="PF04539">
    <property type="entry name" value="Sigma70_r3"/>
    <property type="match status" value="1"/>
</dbReference>
<dbReference type="PROSITE" id="PS00716">
    <property type="entry name" value="SIGMA70_2"/>
    <property type="match status" value="1"/>
</dbReference>
<dbReference type="InterPro" id="IPR050239">
    <property type="entry name" value="Sigma-70_RNA_pol_init_factors"/>
</dbReference>
<dbReference type="PANTHER" id="PTHR30603:SF17">
    <property type="entry name" value="RNA POLYMERASE SIGMA-G FACTOR"/>
    <property type="match status" value="1"/>
</dbReference>
<comment type="caution">
    <text evidence="9">The sequence shown here is derived from an EMBL/GenBank/DDBJ whole genome shotgun (WGS) entry which is preliminary data.</text>
</comment>
<accession>A0A926EUH5</accession>
<comment type="function">
    <text evidence="7">Sigma factors are initiation factors that promote the attachment of RNA polymerase to specific initiation sites and are then released.</text>
</comment>
<keyword evidence="5 7" id="KW-0238">DNA-binding</keyword>
<dbReference type="InterPro" id="IPR007630">
    <property type="entry name" value="RNA_pol_sigma70_r4"/>
</dbReference>
<name>A0A926EUH5_9FIRM</name>
<dbReference type="Gene3D" id="1.10.10.10">
    <property type="entry name" value="Winged helix-like DNA-binding domain superfamily/Winged helix DNA-binding domain"/>
    <property type="match status" value="2"/>
</dbReference>
<evidence type="ECO:0000256" key="3">
    <source>
        <dbReference type="ARBA" id="ARBA00023015"/>
    </source>
</evidence>
<dbReference type="NCBIfam" id="TIGR02850">
    <property type="entry name" value="spore_sigG"/>
    <property type="match status" value="1"/>
</dbReference>
<dbReference type="GO" id="GO:0006352">
    <property type="term" value="P:DNA-templated transcription initiation"/>
    <property type="evidence" value="ECO:0007669"/>
    <property type="project" value="InterPro"/>
</dbReference>
<dbReference type="InterPro" id="IPR036388">
    <property type="entry name" value="WH-like_DNA-bd_sf"/>
</dbReference>
<dbReference type="SUPFAM" id="SSF88946">
    <property type="entry name" value="Sigma2 domain of RNA polymerase sigma factors"/>
    <property type="match status" value="1"/>
</dbReference>
<dbReference type="GO" id="GO:0030435">
    <property type="term" value="P:sporulation resulting in formation of a cellular spore"/>
    <property type="evidence" value="ECO:0007669"/>
    <property type="project" value="UniProtKB-KW"/>
</dbReference>
<dbReference type="InterPro" id="IPR007624">
    <property type="entry name" value="RNA_pol_sigma70_r3"/>
</dbReference>
<dbReference type="NCBIfam" id="TIGR02937">
    <property type="entry name" value="sigma70-ECF"/>
    <property type="match status" value="1"/>
</dbReference>
<evidence type="ECO:0000313" key="9">
    <source>
        <dbReference type="EMBL" id="MBC8588488.1"/>
    </source>
</evidence>
<dbReference type="InterPro" id="IPR001387">
    <property type="entry name" value="Cro/C1-type_HTH"/>
</dbReference>
<evidence type="ECO:0000259" key="8">
    <source>
        <dbReference type="PROSITE" id="PS50943"/>
    </source>
</evidence>
<dbReference type="NCBIfam" id="TIGR02980">
    <property type="entry name" value="SigBFG"/>
    <property type="match status" value="1"/>
</dbReference>
<evidence type="ECO:0000256" key="2">
    <source>
        <dbReference type="ARBA" id="ARBA00022969"/>
    </source>
</evidence>
<evidence type="ECO:0000256" key="1">
    <source>
        <dbReference type="ARBA" id="ARBA00007788"/>
    </source>
</evidence>
<dbReference type="PRINTS" id="PR00046">
    <property type="entry name" value="SIGMA70FCT"/>
</dbReference>
<dbReference type="SUPFAM" id="SSF88659">
    <property type="entry name" value="Sigma3 and sigma4 domains of RNA polymerase sigma factors"/>
    <property type="match status" value="2"/>
</dbReference>
<evidence type="ECO:0000256" key="6">
    <source>
        <dbReference type="ARBA" id="ARBA00023163"/>
    </source>
</evidence>
<keyword evidence="10" id="KW-1185">Reference proteome</keyword>
<dbReference type="InterPro" id="IPR014322">
    <property type="entry name" value="RNA_pol_sigma-B/F/G"/>
</dbReference>
<dbReference type="PIRSF" id="PIRSF000770">
    <property type="entry name" value="RNA_pol_sigma-SigE/K"/>
    <property type="match status" value="1"/>
</dbReference>
<feature type="domain" description="HTH cro/C1-type" evidence="8">
    <location>
        <begin position="217"/>
        <end position="248"/>
    </location>
</feature>
<dbReference type="GO" id="GO:0003677">
    <property type="term" value="F:DNA binding"/>
    <property type="evidence" value="ECO:0007669"/>
    <property type="project" value="UniProtKB-KW"/>
</dbReference>
<dbReference type="Pfam" id="PF04545">
    <property type="entry name" value="Sigma70_r4"/>
    <property type="match status" value="1"/>
</dbReference>
<keyword evidence="4 7" id="KW-0731">Sigma factor</keyword>
<dbReference type="PROSITE" id="PS50943">
    <property type="entry name" value="HTH_CROC1"/>
    <property type="match status" value="1"/>
</dbReference>
<keyword evidence="6 7" id="KW-0804">Transcription</keyword>
<protein>
    <recommendedName>
        <fullName evidence="7">RNA polymerase sigma factor</fullName>
    </recommendedName>
</protein>
<dbReference type="InterPro" id="IPR000943">
    <property type="entry name" value="RNA_pol_sigma70"/>
</dbReference>
<dbReference type="InterPro" id="IPR013325">
    <property type="entry name" value="RNA_pol_sigma_r2"/>
</dbReference>
<evidence type="ECO:0000256" key="7">
    <source>
        <dbReference type="RuleBase" id="RU362124"/>
    </source>
</evidence>
<evidence type="ECO:0000313" key="10">
    <source>
        <dbReference type="Proteomes" id="UP000601171"/>
    </source>
</evidence>
<evidence type="ECO:0000256" key="5">
    <source>
        <dbReference type="ARBA" id="ARBA00023125"/>
    </source>
</evidence>
<keyword evidence="3 7" id="KW-0805">Transcription regulation</keyword>
<dbReference type="AlphaFoldDB" id="A0A926EUH5"/>
<dbReference type="InterPro" id="IPR014284">
    <property type="entry name" value="RNA_pol_sigma-70_dom"/>
</dbReference>
<dbReference type="PANTHER" id="PTHR30603">
    <property type="entry name" value="RNA POLYMERASE SIGMA FACTOR RPO"/>
    <property type="match status" value="1"/>
</dbReference>
<dbReference type="RefSeq" id="WP_262429943.1">
    <property type="nucleotide sequence ID" value="NZ_JACRTG010000020.1"/>
</dbReference>
<reference evidence="9" key="1">
    <citation type="submission" date="2020-08" db="EMBL/GenBank/DDBJ databases">
        <title>Genome public.</title>
        <authorList>
            <person name="Liu C."/>
            <person name="Sun Q."/>
        </authorList>
    </citation>
    <scope>NUCLEOTIDE SEQUENCE</scope>
    <source>
        <strain evidence="9">BX21</strain>
    </source>
</reference>
<dbReference type="CDD" id="cd06171">
    <property type="entry name" value="Sigma70_r4"/>
    <property type="match status" value="1"/>
</dbReference>
<dbReference type="PROSITE" id="PS00715">
    <property type="entry name" value="SIGMA70_1"/>
    <property type="match status" value="1"/>
</dbReference>
<dbReference type="InterPro" id="IPR007627">
    <property type="entry name" value="RNA_pol_sigma70_r2"/>
</dbReference>
<dbReference type="NCBIfam" id="NF004052">
    <property type="entry name" value="PRK05572.1"/>
    <property type="match status" value="1"/>
</dbReference>
<keyword evidence="2" id="KW-0749">Sporulation</keyword>
<proteinExistence type="inferred from homology"/>
<dbReference type="InterPro" id="IPR014212">
    <property type="entry name" value="RNA_pol_sigma-G"/>
</dbReference>
<comment type="similarity">
    <text evidence="1 7">Belongs to the sigma-70 factor family.</text>
</comment>
<dbReference type="Pfam" id="PF04542">
    <property type="entry name" value="Sigma70_r2"/>
    <property type="match status" value="1"/>
</dbReference>
<evidence type="ECO:0000256" key="4">
    <source>
        <dbReference type="ARBA" id="ARBA00023082"/>
    </source>
</evidence>
<dbReference type="NCBIfam" id="NF006071">
    <property type="entry name" value="PRK08215.1"/>
    <property type="match status" value="1"/>
</dbReference>
<dbReference type="Gene3D" id="1.20.120.1810">
    <property type="match status" value="1"/>
</dbReference>